<dbReference type="PANTHER" id="PTHR10277">
    <property type="entry name" value="HOMOCITRATE SYNTHASE-RELATED"/>
    <property type="match status" value="1"/>
</dbReference>
<dbReference type="SUPFAM" id="SSF51569">
    <property type="entry name" value="Aldolase"/>
    <property type="match status" value="1"/>
</dbReference>
<dbReference type="PANTHER" id="PTHR10277:SF9">
    <property type="entry name" value="2-ISOPROPYLMALATE SYNTHASE 1, CHLOROPLASTIC-RELATED"/>
    <property type="match status" value="1"/>
</dbReference>
<dbReference type="Pfam" id="PF00682">
    <property type="entry name" value="HMGL-like"/>
    <property type="match status" value="1"/>
</dbReference>
<organism evidence="3 4">
    <name type="scientific">Candidatus Acutalibacter pullicola</name>
    <dbReference type="NCBI Taxonomy" id="2838417"/>
    <lineage>
        <taxon>Bacteria</taxon>
        <taxon>Bacillati</taxon>
        <taxon>Bacillota</taxon>
        <taxon>Clostridia</taxon>
        <taxon>Eubacteriales</taxon>
        <taxon>Acutalibacteraceae</taxon>
        <taxon>Acutalibacter</taxon>
    </lineage>
</organism>
<dbReference type="GO" id="GO:0003852">
    <property type="term" value="F:2-isopropylmalate synthase activity"/>
    <property type="evidence" value="ECO:0007669"/>
    <property type="project" value="TreeGrafter"/>
</dbReference>
<proteinExistence type="predicted"/>
<reference evidence="3" key="2">
    <citation type="submission" date="2021-04" db="EMBL/GenBank/DDBJ databases">
        <authorList>
            <person name="Gilroy R."/>
        </authorList>
    </citation>
    <scope>NUCLEOTIDE SEQUENCE</scope>
    <source>
        <strain evidence="3">CHK185-1770</strain>
    </source>
</reference>
<comment type="caution">
    <text evidence="3">The sequence shown here is derived from an EMBL/GenBank/DDBJ whole genome shotgun (WGS) entry which is preliminary data.</text>
</comment>
<dbReference type="CDD" id="cd07944">
    <property type="entry name" value="DRE_TIM_HOA_like"/>
    <property type="match status" value="1"/>
</dbReference>
<accession>A0A9D2SG75</accession>
<dbReference type="EMBL" id="DWXG01000063">
    <property type="protein sequence ID" value="HJB98506.1"/>
    <property type="molecule type" value="Genomic_DNA"/>
</dbReference>
<dbReference type="Gene3D" id="3.20.20.70">
    <property type="entry name" value="Aldolase class I"/>
    <property type="match status" value="1"/>
</dbReference>
<dbReference type="GO" id="GO:0009098">
    <property type="term" value="P:L-leucine biosynthetic process"/>
    <property type="evidence" value="ECO:0007669"/>
    <property type="project" value="TreeGrafter"/>
</dbReference>
<dbReference type="InterPro" id="IPR050073">
    <property type="entry name" value="2-IPM_HCS-like"/>
</dbReference>
<dbReference type="AlphaFoldDB" id="A0A9D2SG75"/>
<gene>
    <name evidence="3" type="ORF">H9710_08005</name>
</gene>
<evidence type="ECO:0000259" key="2">
    <source>
        <dbReference type="Pfam" id="PF00682"/>
    </source>
</evidence>
<sequence>MVQVLDCTLRDGGYVNNWEFGKGVMRSVLEKLNGAGIDIVECGFLTSKPRGEGCSLFGDPRQIARLLPQTNRRSRFVAMIAMGEQELSPERLPYRREGDIEGIRLTFHREETDRALRWAREIQERGYQVFVQPVGTAFYADLELLRLVEQVNRLRPFAFYIVDTLGSMYRNQVARQFHLIDENMDPGVRLGFHGHNNLQLAFSNAQTMASFQTKRDVILDASVYGMGRGAGNLPTELITRYINRNIASRYDAALVMDVYDEYIASLRREYEWGYSVAYHIAAVHACHPNYAAYLLNKQTLTTQDIEKILRMIPRERRVEFDRELAGQLYARFQSRSIDDSRAVRELQALLQGRTPLVLAPGASLRTREGEVLEFIRREHPFVAAVNFTDPRFSVEACFVSNHKKLDILGRDMENLEGTRLFLTSNLGAFAGDCLWVDYDRCLSGDSMVADNAGLMFLKLLERCGVREAVLAGFDGFRQAGAHYYRPEAALPVNAAEACEKQRRMEEQLGKLSLDLTFLTPSAYGVKQRVH</sequence>
<dbReference type="InterPro" id="IPR013785">
    <property type="entry name" value="Aldolase_TIM"/>
</dbReference>
<feature type="domain" description="Pyruvate carboxyltransferase" evidence="2">
    <location>
        <begin position="117"/>
        <end position="244"/>
    </location>
</feature>
<keyword evidence="1" id="KW-0464">Manganese</keyword>
<protein>
    <submittedName>
        <fullName evidence="3">Aldolase catalytic domain-containing protein</fullName>
    </submittedName>
</protein>
<dbReference type="Proteomes" id="UP000826793">
    <property type="component" value="Unassembled WGS sequence"/>
</dbReference>
<evidence type="ECO:0000256" key="1">
    <source>
        <dbReference type="ARBA" id="ARBA00023211"/>
    </source>
</evidence>
<dbReference type="InterPro" id="IPR000891">
    <property type="entry name" value="PYR_CT"/>
</dbReference>
<name>A0A9D2SG75_9FIRM</name>
<evidence type="ECO:0000313" key="3">
    <source>
        <dbReference type="EMBL" id="HJB98506.1"/>
    </source>
</evidence>
<evidence type="ECO:0000313" key="4">
    <source>
        <dbReference type="Proteomes" id="UP000826793"/>
    </source>
</evidence>
<reference evidence="3" key="1">
    <citation type="journal article" date="2021" name="PeerJ">
        <title>Extensive microbial diversity within the chicken gut microbiome revealed by metagenomics and culture.</title>
        <authorList>
            <person name="Gilroy R."/>
            <person name="Ravi A."/>
            <person name="Getino M."/>
            <person name="Pursley I."/>
            <person name="Horton D.L."/>
            <person name="Alikhan N.F."/>
            <person name="Baker D."/>
            <person name="Gharbi K."/>
            <person name="Hall N."/>
            <person name="Watson M."/>
            <person name="Adriaenssens E.M."/>
            <person name="Foster-Nyarko E."/>
            <person name="Jarju S."/>
            <person name="Secka A."/>
            <person name="Antonio M."/>
            <person name="Oren A."/>
            <person name="Chaudhuri R.R."/>
            <person name="La Ragione R."/>
            <person name="Hildebrand F."/>
            <person name="Pallen M.J."/>
        </authorList>
    </citation>
    <scope>NUCLEOTIDE SEQUENCE</scope>
    <source>
        <strain evidence="3">CHK185-1770</strain>
    </source>
</reference>